<comment type="subcellular location">
    <subcellularLocation>
        <location evidence="1 8">Vacuole membrane</location>
        <topology evidence="1 8">Multi-pass membrane protein</topology>
    </subcellularLocation>
</comment>
<evidence type="ECO:0000313" key="10">
    <source>
        <dbReference type="Proteomes" id="UP000235786"/>
    </source>
</evidence>
<evidence type="ECO:0000256" key="8">
    <source>
        <dbReference type="RuleBase" id="RU363073"/>
    </source>
</evidence>
<evidence type="ECO:0000256" key="6">
    <source>
        <dbReference type="ARBA" id="ARBA00023006"/>
    </source>
</evidence>
<evidence type="ECO:0000256" key="5">
    <source>
        <dbReference type="ARBA" id="ARBA00022989"/>
    </source>
</evidence>
<evidence type="ECO:0000256" key="3">
    <source>
        <dbReference type="ARBA" id="ARBA00022448"/>
    </source>
</evidence>
<keyword evidence="3 8" id="KW-0813">Transport</keyword>
<dbReference type="InterPro" id="IPR024671">
    <property type="entry name" value="Atg22-like"/>
</dbReference>
<keyword evidence="8" id="KW-0926">Vacuole</keyword>
<dbReference type="Pfam" id="PF11700">
    <property type="entry name" value="ATG22"/>
    <property type="match status" value="1"/>
</dbReference>
<feature type="transmembrane region" description="Helical" evidence="8">
    <location>
        <begin position="45"/>
        <end position="65"/>
    </location>
</feature>
<evidence type="ECO:0000256" key="4">
    <source>
        <dbReference type="ARBA" id="ARBA00022692"/>
    </source>
</evidence>
<dbReference type="STRING" id="1149755.A0A2J6QYM7"/>
<protein>
    <recommendedName>
        <fullName evidence="8">Autophagy-related protein</fullName>
    </recommendedName>
</protein>
<comment type="function">
    <text evidence="8">Vacuolar effluxer which mediate the efflux of amino acids resulting from autophagic degradation. The release of autophagic amino acids allows the maintenance of protein synthesis and viability during nitrogen starvation.</text>
</comment>
<dbReference type="AlphaFoldDB" id="A0A2J6QYM7"/>
<keyword evidence="4 8" id="KW-0812">Transmembrane</keyword>
<gene>
    <name evidence="9" type="ORF">L207DRAFT_501790</name>
</gene>
<accession>A0A2J6QYM7</accession>
<keyword evidence="5 8" id="KW-1133">Transmembrane helix</keyword>
<dbReference type="OrthoDB" id="42657at2759"/>
<dbReference type="InterPro" id="IPR050495">
    <property type="entry name" value="ATG22/LtaA_families"/>
</dbReference>
<dbReference type="PANTHER" id="PTHR23519:SF2">
    <property type="entry name" value="AUTOPHAGY-RELATED PROTEIN 22"/>
    <property type="match status" value="1"/>
</dbReference>
<dbReference type="Proteomes" id="UP000235786">
    <property type="component" value="Unassembled WGS sequence"/>
</dbReference>
<dbReference type="PANTHER" id="PTHR23519">
    <property type="entry name" value="AUTOPHAGY-RELATED PROTEIN 22"/>
    <property type="match status" value="1"/>
</dbReference>
<keyword evidence="6 8" id="KW-0072">Autophagy</keyword>
<keyword evidence="10" id="KW-1185">Reference proteome</keyword>
<keyword evidence="7 8" id="KW-0472">Membrane</keyword>
<feature type="transmembrane region" description="Helical" evidence="8">
    <location>
        <begin position="107"/>
        <end position="126"/>
    </location>
</feature>
<dbReference type="GO" id="GO:0032974">
    <property type="term" value="P:amino acid transmembrane export from vacuole"/>
    <property type="evidence" value="ECO:0007669"/>
    <property type="project" value="TreeGrafter"/>
</dbReference>
<evidence type="ECO:0000256" key="7">
    <source>
        <dbReference type="ARBA" id="ARBA00023136"/>
    </source>
</evidence>
<dbReference type="SUPFAM" id="SSF103473">
    <property type="entry name" value="MFS general substrate transporter"/>
    <property type="match status" value="1"/>
</dbReference>
<evidence type="ECO:0000256" key="2">
    <source>
        <dbReference type="ARBA" id="ARBA00006978"/>
    </source>
</evidence>
<sequence length="154" mass="18067">MHWVCKQYQFRLQGNYSGYLYWQHHLLSFFWLILCHPQNRWEFYVQNLLFTLSGSIVNAVFRVLFSELVPKGSEIEWFGLQVVLSCATAWVSYVANAPLQNATHQLRFPLVLCLIILIVPVALEVIRCTMKVFAKDKLRWKEHDAYESHSSAES</sequence>
<keyword evidence="8" id="KW-0029">Amino-acid transport</keyword>
<evidence type="ECO:0000313" key="9">
    <source>
        <dbReference type="EMBL" id="PMD31376.1"/>
    </source>
</evidence>
<name>A0A2J6QYM7_HYAVF</name>
<dbReference type="EMBL" id="KZ613963">
    <property type="protein sequence ID" value="PMD31376.1"/>
    <property type="molecule type" value="Genomic_DNA"/>
</dbReference>
<reference evidence="9 10" key="1">
    <citation type="submission" date="2016-04" db="EMBL/GenBank/DDBJ databases">
        <title>A degradative enzymes factory behind the ericoid mycorrhizal symbiosis.</title>
        <authorList>
            <consortium name="DOE Joint Genome Institute"/>
            <person name="Martino E."/>
            <person name="Morin E."/>
            <person name="Grelet G."/>
            <person name="Kuo A."/>
            <person name="Kohler A."/>
            <person name="Daghino S."/>
            <person name="Barry K."/>
            <person name="Choi C."/>
            <person name="Cichocki N."/>
            <person name="Clum A."/>
            <person name="Copeland A."/>
            <person name="Hainaut M."/>
            <person name="Haridas S."/>
            <person name="Labutti K."/>
            <person name="Lindquist E."/>
            <person name="Lipzen A."/>
            <person name="Khouja H.-R."/>
            <person name="Murat C."/>
            <person name="Ohm R."/>
            <person name="Olson A."/>
            <person name="Spatafora J."/>
            <person name="Veneault-Fourrey C."/>
            <person name="Henrissat B."/>
            <person name="Grigoriev I."/>
            <person name="Martin F."/>
            <person name="Perotto S."/>
        </authorList>
    </citation>
    <scope>NUCLEOTIDE SEQUENCE [LARGE SCALE GENOMIC DNA]</scope>
    <source>
        <strain evidence="9 10">F</strain>
    </source>
</reference>
<organism evidence="9 10">
    <name type="scientific">Hyaloscypha variabilis (strain UAMH 11265 / GT02V1 / F)</name>
    <name type="common">Meliniomyces variabilis</name>
    <dbReference type="NCBI Taxonomy" id="1149755"/>
    <lineage>
        <taxon>Eukaryota</taxon>
        <taxon>Fungi</taxon>
        <taxon>Dikarya</taxon>
        <taxon>Ascomycota</taxon>
        <taxon>Pezizomycotina</taxon>
        <taxon>Leotiomycetes</taxon>
        <taxon>Helotiales</taxon>
        <taxon>Hyaloscyphaceae</taxon>
        <taxon>Hyaloscypha</taxon>
        <taxon>Hyaloscypha variabilis</taxon>
    </lineage>
</organism>
<evidence type="ECO:0000256" key="1">
    <source>
        <dbReference type="ARBA" id="ARBA00004128"/>
    </source>
</evidence>
<comment type="caution">
    <text evidence="8">Lacks conserved residue(s) required for the propagation of feature annotation.</text>
</comment>
<comment type="similarity">
    <text evidence="2 8">Belongs to the ATG22 family.</text>
</comment>
<feature type="transmembrane region" description="Helical" evidence="8">
    <location>
        <begin position="77"/>
        <end position="95"/>
    </location>
</feature>
<dbReference type="InterPro" id="IPR036259">
    <property type="entry name" value="MFS_trans_sf"/>
</dbReference>
<dbReference type="GO" id="GO:0006914">
    <property type="term" value="P:autophagy"/>
    <property type="evidence" value="ECO:0007669"/>
    <property type="project" value="UniProtKB-KW"/>
</dbReference>
<proteinExistence type="inferred from homology"/>
<dbReference type="GO" id="GO:0005774">
    <property type="term" value="C:vacuolar membrane"/>
    <property type="evidence" value="ECO:0007669"/>
    <property type="project" value="UniProtKB-SubCell"/>
</dbReference>